<sequence>MDTETTITGTPADNFPDAQRAQFCGSGDAKSTSYVREFTIPTVCTNPLAIVTDFEGNVWFAQTNTGNLAKFDPLTETFTEYENPTWPPNGRSMMWGIDAAPDGSIWYTDETFDSIWKFTPHNEKYQRLTYPSQGDALPQKLKFEGSQVIVNDFTGNKITFLDPTQAEQKDFNYLSIPSPVDDSVTGDFAMDAENNLWYTNWLFQQSGVLVKFDQDGYRETVVDTGEELLPLFDHIEVLALPETMQTPNGVVAGEDGKIWLVDTSSSYFFSFDPDDETFTQYVTSDPPLSSYGNSSGIIKTPISRPYWVETNDMGQIIFNEQTANRMAVMDPKSETLVEYFIPSMNPNWGDCGDMQNCGLAQVFDFTVDGDKIWFTEWVENNIGVVDTSVGLPLDIELESNIMTLQAGESKKSVFVVTPQTSQDLSDVSLILSDTHDFLNVDSDPSAPSNFQLDFDAPRPITATISASEDALPGTYKVLLGAQTDEVSVSKFVTVVIES</sequence>
<organism evidence="1 2">
    <name type="scientific">Candidatus Nitrosomaritimum aestuariumsis</name>
    <dbReference type="NCBI Taxonomy" id="3342354"/>
    <lineage>
        <taxon>Archaea</taxon>
        <taxon>Nitrososphaerota</taxon>
        <taxon>Nitrososphaeria</taxon>
        <taxon>Nitrosopumilales</taxon>
        <taxon>Nitrosopumilaceae</taxon>
        <taxon>Candidatus Nitrosomaritimum</taxon>
    </lineage>
</organism>
<name>A0AC60W6R6_9ARCH</name>
<dbReference type="EMBL" id="JACEMX010000054">
    <property type="protein sequence ID" value="MBA4462973.1"/>
    <property type="molecule type" value="Genomic_DNA"/>
</dbReference>
<keyword evidence="1" id="KW-0456">Lyase</keyword>
<protein>
    <submittedName>
        <fullName evidence="1">Lyase</fullName>
    </submittedName>
</protein>
<gene>
    <name evidence="1" type="ORF">H2B01_02155</name>
</gene>
<dbReference type="Proteomes" id="UP000591542">
    <property type="component" value="Unassembled WGS sequence"/>
</dbReference>
<reference evidence="1 2" key="1">
    <citation type="journal article" date="2020" name="Appl. Environ. Microbiol.">
        <title>Genomic Characteristics of a Novel Species of Ammonia-Oxidizing Archaea from the Jiulong River Estuary.</title>
        <authorList>
            <person name="Zou D."/>
            <person name="Wan R."/>
            <person name="Han L."/>
            <person name="Xu M.N."/>
            <person name="Liu Y."/>
            <person name="Liu H."/>
            <person name="Kao S.J."/>
            <person name="Li M."/>
        </authorList>
    </citation>
    <scope>NUCLEOTIDE SEQUENCE [LARGE SCALE GENOMIC DNA]</scope>
    <source>
        <strain evidence="1">S2bin1</strain>
    </source>
</reference>
<evidence type="ECO:0000313" key="1">
    <source>
        <dbReference type="EMBL" id="MBA4462973.1"/>
    </source>
</evidence>
<evidence type="ECO:0000313" key="2">
    <source>
        <dbReference type="Proteomes" id="UP000591542"/>
    </source>
</evidence>
<comment type="caution">
    <text evidence="1">The sequence shown here is derived from an EMBL/GenBank/DDBJ whole genome shotgun (WGS) entry which is preliminary data.</text>
</comment>
<accession>A0AC60W6R6</accession>
<proteinExistence type="predicted"/>